<dbReference type="SUPFAM" id="SSF56801">
    <property type="entry name" value="Acetyl-CoA synthetase-like"/>
    <property type="match status" value="1"/>
</dbReference>
<dbReference type="Gene3D" id="3.30.300.30">
    <property type="match status" value="1"/>
</dbReference>
<dbReference type="Proteomes" id="UP001526246">
    <property type="component" value="Unassembled WGS sequence"/>
</dbReference>
<gene>
    <name evidence="3" type="ORF">OMW55_13345</name>
</gene>
<dbReference type="Pfam" id="PF13193">
    <property type="entry name" value="AMP-binding_C"/>
    <property type="match status" value="1"/>
</dbReference>
<sequence length="487" mass="52264">MRPPDASLSPLDHLTIRGEAGAPALVADGATLSYAELDQAVGRTGARLLKAGLKPGDRVASWMGKTRLACVLPLAAARAGLIHVPINPVLRRAQAEHILADSGAALLVANRARLDTLSLNDTRLIALEDWQDGVDALTPSSRDPHDLAALLYTSGSTGRPKGVMLSHANLWLGAVSVAHYLRLASDDRTLCVLPLAFDYGQNQLFSTWHAGGCAVAFDYLLPREVLRAVERHRATVLAGVPPLWLQLAEQEWSGAGDSLRTLTNSGGHLPEPLVRRLRSLFPHAKLHLMYGLTEAFRSASLDPVLVDAHPDAVGTAIPFAELRVVRPDGSSADPGEEGELVHAGPLVAHGYWNDPERTAQRFRDGEVWSGDRAVIGADGLLRIRGRDDAMIKVSGNRVSPTEIEEAALASGAVADCAAFGVPDERLGQAIVLVAVANGEDSDDRLRRYFAAELPAHLRPSRIDWRDALPLSPNGKIDRAALQRELTS</sequence>
<feature type="domain" description="AMP-binding enzyme C-terminal" evidence="2">
    <location>
        <begin position="402"/>
        <end position="475"/>
    </location>
</feature>
<dbReference type="PANTHER" id="PTHR43767">
    <property type="entry name" value="LONG-CHAIN-FATTY-ACID--COA LIGASE"/>
    <property type="match status" value="1"/>
</dbReference>
<keyword evidence="4" id="KW-1185">Reference proteome</keyword>
<evidence type="ECO:0000313" key="3">
    <source>
        <dbReference type="EMBL" id="MCW3798794.1"/>
    </source>
</evidence>
<dbReference type="InterPro" id="IPR050237">
    <property type="entry name" value="ATP-dep_AMP-bd_enzyme"/>
</dbReference>
<dbReference type="InterPro" id="IPR042099">
    <property type="entry name" value="ANL_N_sf"/>
</dbReference>
<dbReference type="PANTHER" id="PTHR43767:SF1">
    <property type="entry name" value="NONRIBOSOMAL PEPTIDE SYNTHASE PES1 (EUROFUNG)-RELATED"/>
    <property type="match status" value="1"/>
</dbReference>
<proteinExistence type="predicted"/>
<dbReference type="PROSITE" id="PS00455">
    <property type="entry name" value="AMP_BINDING"/>
    <property type="match status" value="1"/>
</dbReference>
<dbReference type="InterPro" id="IPR020845">
    <property type="entry name" value="AMP-binding_CS"/>
</dbReference>
<organism evidence="3 4">
    <name type="scientific">Sphingomonas arvum</name>
    <dbReference type="NCBI Taxonomy" id="2992113"/>
    <lineage>
        <taxon>Bacteria</taxon>
        <taxon>Pseudomonadati</taxon>
        <taxon>Pseudomonadota</taxon>
        <taxon>Alphaproteobacteria</taxon>
        <taxon>Sphingomonadales</taxon>
        <taxon>Sphingomonadaceae</taxon>
        <taxon>Sphingomonas</taxon>
    </lineage>
</organism>
<dbReference type="InterPro" id="IPR045851">
    <property type="entry name" value="AMP-bd_C_sf"/>
</dbReference>
<evidence type="ECO:0000259" key="1">
    <source>
        <dbReference type="Pfam" id="PF00501"/>
    </source>
</evidence>
<dbReference type="Gene3D" id="3.40.50.12780">
    <property type="entry name" value="N-terminal domain of ligase-like"/>
    <property type="match status" value="1"/>
</dbReference>
<protein>
    <submittedName>
        <fullName evidence="3">AMP-binding protein</fullName>
    </submittedName>
</protein>
<reference evidence="3 4" key="1">
    <citation type="submission" date="2022-10" db="EMBL/GenBank/DDBJ databases">
        <title>Sphingomonas sp.</title>
        <authorList>
            <person name="Jin C."/>
        </authorList>
    </citation>
    <scope>NUCLEOTIDE SEQUENCE [LARGE SCALE GENOMIC DNA]</scope>
    <source>
        <strain evidence="3 4">BN140010</strain>
    </source>
</reference>
<dbReference type="InterPro" id="IPR025110">
    <property type="entry name" value="AMP-bd_C"/>
</dbReference>
<accession>A0ABT3JID2</accession>
<evidence type="ECO:0000313" key="4">
    <source>
        <dbReference type="Proteomes" id="UP001526246"/>
    </source>
</evidence>
<dbReference type="Pfam" id="PF00501">
    <property type="entry name" value="AMP-binding"/>
    <property type="match status" value="1"/>
</dbReference>
<dbReference type="InterPro" id="IPR000873">
    <property type="entry name" value="AMP-dep_synth/lig_dom"/>
</dbReference>
<dbReference type="EMBL" id="JAPDOB010000002">
    <property type="protein sequence ID" value="MCW3798794.1"/>
    <property type="molecule type" value="Genomic_DNA"/>
</dbReference>
<comment type="caution">
    <text evidence="3">The sequence shown here is derived from an EMBL/GenBank/DDBJ whole genome shotgun (WGS) entry which is preliminary data.</text>
</comment>
<dbReference type="RefSeq" id="WP_264883831.1">
    <property type="nucleotide sequence ID" value="NZ_JAPDOB010000002.1"/>
</dbReference>
<name>A0ABT3JID2_9SPHN</name>
<feature type="domain" description="AMP-dependent synthetase/ligase" evidence="1">
    <location>
        <begin position="19"/>
        <end position="352"/>
    </location>
</feature>
<evidence type="ECO:0000259" key="2">
    <source>
        <dbReference type="Pfam" id="PF13193"/>
    </source>
</evidence>